<keyword evidence="1" id="KW-0812">Transmembrane</keyword>
<keyword evidence="4" id="KW-1185">Reference proteome</keyword>
<gene>
    <name evidence="3" type="ORF">HW450_03300</name>
</gene>
<dbReference type="Proteomes" id="UP000515570">
    <property type="component" value="Chromosome"/>
</dbReference>
<keyword evidence="1" id="KW-0472">Membrane</keyword>
<dbReference type="EMBL" id="CP059833">
    <property type="protein sequence ID" value="QMV85774.1"/>
    <property type="molecule type" value="Genomic_DNA"/>
</dbReference>
<keyword evidence="1" id="KW-1133">Transmembrane helix</keyword>
<protein>
    <submittedName>
        <fullName evidence="3">Zf-HC2 domain-containing protein</fullName>
    </submittedName>
</protein>
<feature type="transmembrane region" description="Helical" evidence="1">
    <location>
        <begin position="91"/>
        <end position="115"/>
    </location>
</feature>
<evidence type="ECO:0000256" key="1">
    <source>
        <dbReference type="SAM" id="Phobius"/>
    </source>
</evidence>
<proteinExistence type="predicted"/>
<accession>A0A7G5FGN3</accession>
<dbReference type="AlphaFoldDB" id="A0A7G5FGN3"/>
<evidence type="ECO:0000313" key="4">
    <source>
        <dbReference type="Proteomes" id="UP000515570"/>
    </source>
</evidence>
<evidence type="ECO:0000313" key="3">
    <source>
        <dbReference type="EMBL" id="QMV85774.1"/>
    </source>
</evidence>
<feature type="transmembrane region" description="Helical" evidence="1">
    <location>
        <begin position="135"/>
        <end position="157"/>
    </location>
</feature>
<feature type="domain" description="Putative zinc-finger" evidence="2">
    <location>
        <begin position="4"/>
        <end position="38"/>
    </location>
</feature>
<feature type="transmembrane region" description="Helical" evidence="1">
    <location>
        <begin position="196"/>
        <end position="217"/>
    </location>
</feature>
<feature type="transmembrane region" description="Helical" evidence="1">
    <location>
        <begin position="164"/>
        <end position="184"/>
    </location>
</feature>
<dbReference type="Pfam" id="PF13490">
    <property type="entry name" value="zf-HC2"/>
    <property type="match status" value="1"/>
</dbReference>
<reference evidence="3 4" key="1">
    <citation type="submission" date="2020-07" db="EMBL/GenBank/DDBJ databases">
        <title>non toxigenic Corynebacterium sp. nov from a clinical source.</title>
        <authorList>
            <person name="Bernier A.-M."/>
            <person name="Bernard K."/>
        </authorList>
    </citation>
    <scope>NUCLEOTIDE SEQUENCE [LARGE SCALE GENOMIC DNA]</scope>
    <source>
        <strain evidence="4">NML 93-0612</strain>
    </source>
</reference>
<name>A0A7G5FGN3_9CORY</name>
<sequence>MLTCDQVRAALSARVDGEDSPFDDDIVDAHLSGCPDCQAYYERITALNRMMAFQDASDIETETPPDLTAMILAGVEPVRRKQATRFALAEAIARVLLVVFGLIYVAWAVMLLTNVAALPVSGLPAGTLIATDDPLLAGLLFDAAAFRMAMAFGLFFAAWRLQSAAGLFPVFGALFTFSLGFGVRDLVLGFATAGDVWGIALMFATAVLVLLAWLTTLRTGTVDRMVRSVTATPQTDL</sequence>
<dbReference type="RefSeq" id="WP_182386594.1">
    <property type="nucleotide sequence ID" value="NZ_CP059833.1"/>
</dbReference>
<dbReference type="InterPro" id="IPR027383">
    <property type="entry name" value="Znf_put"/>
</dbReference>
<evidence type="ECO:0000259" key="2">
    <source>
        <dbReference type="Pfam" id="PF13490"/>
    </source>
</evidence>
<organism evidence="3 4">
    <name type="scientific">Corynebacterium hindlerae</name>
    <dbReference type="NCBI Taxonomy" id="699041"/>
    <lineage>
        <taxon>Bacteria</taxon>
        <taxon>Bacillati</taxon>
        <taxon>Actinomycetota</taxon>
        <taxon>Actinomycetes</taxon>
        <taxon>Mycobacteriales</taxon>
        <taxon>Corynebacteriaceae</taxon>
        <taxon>Corynebacterium</taxon>
    </lineage>
</organism>